<feature type="signal peptide" evidence="1">
    <location>
        <begin position="1"/>
        <end position="19"/>
    </location>
</feature>
<keyword evidence="1" id="KW-0732">Signal</keyword>
<dbReference type="EMBL" id="JPKZ01001221">
    <property type="protein sequence ID" value="KHN83083.1"/>
    <property type="molecule type" value="Genomic_DNA"/>
</dbReference>
<feature type="chain" id="PRO_5008827536" description="DUF148 domain-containing protein" evidence="1">
    <location>
        <begin position="20"/>
        <end position="168"/>
    </location>
</feature>
<evidence type="ECO:0000313" key="2">
    <source>
        <dbReference type="EMBL" id="KHN83083.1"/>
    </source>
</evidence>
<proteinExistence type="predicted"/>
<sequence length="168" mass="19101">MHAFELLLLFVGLVANVSAQLVRHTEYYPNSPLTFMVGATSEQIEQFKRIVADRNLSIKEYNKKMEALVAQLSPAAQEAYMKRISEVKESRRKLGLKFLELTSNLDMEAKLAAKVLFDVAVKSEEYTPDEMLRKKQAILRILSKKALDQVGDVCFQTIQFAYNNGLPL</sequence>
<accession>A0A0B2VNE2</accession>
<gene>
    <name evidence="2" type="ORF">Tcan_08922</name>
    <name evidence="3" type="ORF">TCNE_LOCUS16943</name>
</gene>
<dbReference type="AlphaFoldDB" id="A0A0B2VNE2"/>
<evidence type="ECO:0008006" key="5">
    <source>
        <dbReference type="Google" id="ProtNLM"/>
    </source>
</evidence>
<dbReference type="EMBL" id="UYWY01024019">
    <property type="protein sequence ID" value="VDM48264.1"/>
    <property type="molecule type" value="Genomic_DNA"/>
</dbReference>
<evidence type="ECO:0000256" key="1">
    <source>
        <dbReference type="SAM" id="SignalP"/>
    </source>
</evidence>
<dbReference type="Proteomes" id="UP000031036">
    <property type="component" value="Unassembled WGS sequence"/>
</dbReference>
<reference evidence="2 4" key="1">
    <citation type="submission" date="2014-11" db="EMBL/GenBank/DDBJ databases">
        <title>Genetic blueprint of the zoonotic pathogen Toxocara canis.</title>
        <authorList>
            <person name="Zhu X.-Q."/>
            <person name="Korhonen P.K."/>
            <person name="Cai H."/>
            <person name="Young N.D."/>
            <person name="Nejsum P."/>
            <person name="von Samson-Himmelstjerna G."/>
            <person name="Boag P.R."/>
            <person name="Tan P."/>
            <person name="Li Q."/>
            <person name="Min J."/>
            <person name="Yang Y."/>
            <person name="Wang X."/>
            <person name="Fang X."/>
            <person name="Hall R.S."/>
            <person name="Hofmann A."/>
            <person name="Sternberg P.W."/>
            <person name="Jex A.R."/>
            <person name="Gasser R.B."/>
        </authorList>
    </citation>
    <scope>NUCLEOTIDE SEQUENCE [LARGE SCALE GENOMIC DNA]</scope>
    <source>
        <strain evidence="2">PN_DK_2014</strain>
    </source>
</reference>
<keyword evidence="4" id="KW-1185">Reference proteome</keyword>
<protein>
    <recommendedName>
        <fullName evidence="5">DUF148 domain-containing protein</fullName>
    </recommendedName>
</protein>
<organism evidence="2 4">
    <name type="scientific">Toxocara canis</name>
    <name type="common">Canine roundworm</name>
    <dbReference type="NCBI Taxonomy" id="6265"/>
    <lineage>
        <taxon>Eukaryota</taxon>
        <taxon>Metazoa</taxon>
        <taxon>Ecdysozoa</taxon>
        <taxon>Nematoda</taxon>
        <taxon>Chromadorea</taxon>
        <taxon>Rhabditida</taxon>
        <taxon>Spirurina</taxon>
        <taxon>Ascaridomorpha</taxon>
        <taxon>Ascaridoidea</taxon>
        <taxon>Toxocaridae</taxon>
        <taxon>Toxocara</taxon>
    </lineage>
</organism>
<name>A0A0B2VNE2_TOXCA</name>
<evidence type="ECO:0000313" key="4">
    <source>
        <dbReference type="Proteomes" id="UP000031036"/>
    </source>
</evidence>
<evidence type="ECO:0000313" key="3">
    <source>
        <dbReference type="EMBL" id="VDM48264.1"/>
    </source>
</evidence>
<reference evidence="3" key="2">
    <citation type="submission" date="2018-11" db="EMBL/GenBank/DDBJ databases">
        <authorList>
            <consortium name="Pathogen Informatics"/>
        </authorList>
    </citation>
    <scope>NUCLEOTIDE SEQUENCE [LARGE SCALE GENOMIC DNA]</scope>
</reference>